<evidence type="ECO:0000313" key="2">
    <source>
        <dbReference type="EMBL" id="GAA5533795.1"/>
    </source>
</evidence>
<evidence type="ECO:0008006" key="4">
    <source>
        <dbReference type="Google" id="ProtNLM"/>
    </source>
</evidence>
<dbReference type="Proteomes" id="UP001404956">
    <property type="component" value="Unassembled WGS sequence"/>
</dbReference>
<dbReference type="PROSITE" id="PS51257">
    <property type="entry name" value="PROKAR_LIPOPROTEIN"/>
    <property type="match status" value="1"/>
</dbReference>
<feature type="signal peptide" evidence="1">
    <location>
        <begin position="1"/>
        <end position="17"/>
    </location>
</feature>
<evidence type="ECO:0000313" key="3">
    <source>
        <dbReference type="Proteomes" id="UP001404956"/>
    </source>
</evidence>
<name>A0ABP9XEK2_9DEIO</name>
<feature type="chain" id="PRO_5046652516" description="Lipoprotein" evidence="1">
    <location>
        <begin position="18"/>
        <end position="172"/>
    </location>
</feature>
<protein>
    <recommendedName>
        <fullName evidence="4">Lipoprotein</fullName>
    </recommendedName>
</protein>
<comment type="caution">
    <text evidence="2">The sequence shown here is derived from an EMBL/GenBank/DDBJ whole genome shotgun (WGS) entry which is preliminary data.</text>
</comment>
<keyword evidence="3" id="KW-1185">Reference proteome</keyword>
<dbReference type="RefSeq" id="WP_345454502.1">
    <property type="nucleotide sequence ID" value="NZ_BAABRV010000004.1"/>
</dbReference>
<dbReference type="EMBL" id="BAABRV010000004">
    <property type="protein sequence ID" value="GAA5533795.1"/>
    <property type="molecule type" value="Genomic_DNA"/>
</dbReference>
<evidence type="ECO:0000256" key="1">
    <source>
        <dbReference type="SAM" id="SignalP"/>
    </source>
</evidence>
<proteinExistence type="predicted"/>
<sequence length="172" mass="18709">MNRTLFAWTLIPSLALASCGGGPPNVDWKPLAQKALTADPDNPHFCVSILGLNSGSMDTELRKPEYAAMWAMLKYGAKRNSKGGATVVSYQNPPGTEKYLPLACYTPYIVKEAVIAKGSKRNNDGTWPVHILAEPGELPAWVNDPVIKPLLTARSLPGTKTYETVYNLLPPQ</sequence>
<accession>A0ABP9XEK2</accession>
<gene>
    <name evidence="2" type="ORF">Dalu01_02203</name>
</gene>
<organism evidence="2 3">
    <name type="scientific">Deinococcus aluminii</name>
    <dbReference type="NCBI Taxonomy" id="1656885"/>
    <lineage>
        <taxon>Bacteria</taxon>
        <taxon>Thermotogati</taxon>
        <taxon>Deinococcota</taxon>
        <taxon>Deinococci</taxon>
        <taxon>Deinococcales</taxon>
        <taxon>Deinococcaceae</taxon>
        <taxon>Deinococcus</taxon>
    </lineage>
</organism>
<reference evidence="2 3" key="1">
    <citation type="submission" date="2024-02" db="EMBL/GenBank/DDBJ databases">
        <title>Deinococcus aluminii NBRC 112889.</title>
        <authorList>
            <person name="Ichikawa N."/>
            <person name="Katano-Makiyama Y."/>
            <person name="Hidaka K."/>
        </authorList>
    </citation>
    <scope>NUCLEOTIDE SEQUENCE [LARGE SCALE GENOMIC DNA]</scope>
    <source>
        <strain evidence="2 3">NBRC 112889</strain>
    </source>
</reference>
<keyword evidence="1" id="KW-0732">Signal</keyword>